<dbReference type="InParanoid" id="B8BYN8"/>
<evidence type="ECO:0000259" key="3">
    <source>
        <dbReference type="PROSITE" id="PS50172"/>
    </source>
</evidence>
<reference evidence="4 5" key="1">
    <citation type="journal article" date="2004" name="Science">
        <title>The genome of the diatom Thalassiosira pseudonana: ecology, evolution, and metabolism.</title>
        <authorList>
            <person name="Armbrust E.V."/>
            <person name="Berges J.A."/>
            <person name="Bowler C."/>
            <person name="Green B.R."/>
            <person name="Martinez D."/>
            <person name="Putnam N.H."/>
            <person name="Zhou S."/>
            <person name="Allen A.E."/>
            <person name="Apt K.E."/>
            <person name="Bechner M."/>
            <person name="Brzezinski M.A."/>
            <person name="Chaal B.K."/>
            <person name="Chiovitti A."/>
            <person name="Davis A.K."/>
            <person name="Demarest M.S."/>
            <person name="Detter J.C."/>
            <person name="Glavina T."/>
            <person name="Goodstein D."/>
            <person name="Hadi M.Z."/>
            <person name="Hellsten U."/>
            <person name="Hildebrand M."/>
            <person name="Jenkins B.D."/>
            <person name="Jurka J."/>
            <person name="Kapitonov V.V."/>
            <person name="Kroger N."/>
            <person name="Lau W.W."/>
            <person name="Lane T.W."/>
            <person name="Larimer F.W."/>
            <person name="Lippmeier J.C."/>
            <person name="Lucas S."/>
            <person name="Medina M."/>
            <person name="Montsant A."/>
            <person name="Obornik M."/>
            <person name="Parker M.S."/>
            <person name="Palenik B."/>
            <person name="Pazour G.J."/>
            <person name="Richardson P.M."/>
            <person name="Rynearson T.A."/>
            <person name="Saito M.A."/>
            <person name="Schwartz D.C."/>
            <person name="Thamatrakoln K."/>
            <person name="Valentin K."/>
            <person name="Vardi A."/>
            <person name="Wilkerson F.P."/>
            <person name="Rokhsar D.S."/>
        </authorList>
    </citation>
    <scope>NUCLEOTIDE SEQUENCE [LARGE SCALE GENOMIC DNA]</scope>
    <source>
        <strain evidence="4 5">CCMP1335</strain>
    </source>
</reference>
<proteinExistence type="predicted"/>
<keyword evidence="5" id="KW-1185">Reference proteome</keyword>
<feature type="compositionally biased region" description="Polar residues" evidence="2">
    <location>
        <begin position="750"/>
        <end position="762"/>
    </location>
</feature>
<dbReference type="STRING" id="35128.B8BYN8"/>
<dbReference type="SMART" id="SM00292">
    <property type="entry name" value="BRCT"/>
    <property type="match status" value="2"/>
</dbReference>
<dbReference type="RefSeq" id="XP_002288485.1">
    <property type="nucleotide sequence ID" value="XM_002288449.1"/>
</dbReference>
<dbReference type="Gene3D" id="3.40.50.10190">
    <property type="entry name" value="BRCT domain"/>
    <property type="match status" value="2"/>
</dbReference>
<feature type="compositionally biased region" description="Polar residues" evidence="2">
    <location>
        <begin position="777"/>
        <end position="807"/>
    </location>
</feature>
<dbReference type="CDD" id="cd00027">
    <property type="entry name" value="BRCT"/>
    <property type="match status" value="1"/>
</dbReference>
<name>B8BYN8_THAPS</name>
<feature type="compositionally biased region" description="Polar residues" evidence="2">
    <location>
        <begin position="699"/>
        <end position="715"/>
    </location>
</feature>
<feature type="compositionally biased region" description="Basic and acidic residues" evidence="2">
    <location>
        <begin position="177"/>
        <end position="189"/>
    </location>
</feature>
<sequence length="853" mass="95510">MYLHKHLLDNHAMNVANHSTLRRRLSVPSNLSNQPLRRIPPSNKRSRSSLDLIATASSTHQPQTTTTQPILTGVVACLSGLDTDLKDHIHNLITRLGGQYVRDFDPMYVTHLILDDVKGSSKYNYVQRNLEKDWVRDLRIVRSGWVNACEREGRRVGEERFRLVDVDEVGEVSPVDGGERGVLDTKESGNDTTNQDDNNHLALPKEIRHASLDESCNWMLQQSFLRLLSSQSVLLVGFEPANITAEQGEKEEITTSTFNVPAESIKNNNSKKNESMLIVQQKLSKLIRRAGGTIYWEPNDCISMVVVSDCCSEYQWEDVRSFCQNHPRGPMAVTAEWILSTLYHQTIKSPPFPSPPRRERAIPKAIANVSNPVKQQPVETVAIASNIAAKVVTNTKKAKTTNPATFRGDIFAIVQLKPPTGTVDLDKEEMELTITSHGGLMLTKRLFDAVRIDLRSAAKNRDATISNRKYYVVSTGGYSLDHTNFFPLLADLTKLGVKIVPVTPVWVTACVQDDNQYDAEEYPLLFQPQPWPIRLLNSPSAKVESRFLVSLTGFVDSSRYGIIWMLKAIGANYTDNLTKRNTHLICRDAEGAKYCKACEWGLNVVSVEWLYHVMRYGYEEGSEAGFAVSKDKLLEVKPLITKSVHEDLVDTLERKGKNNNRGYEVTHPKKLPGDTNSRAVQADSTASNFDVKVEYRCSGNTQKPHTMNCDTTPTKPDSIKSAYGSSDKPPQASPKDTTERNKRLHFALQSLETAGKNSNHGKSSAMPPRSQRRRTFSQHTTQSPSLLTQHQSPQSDGDNTQQETQFTFRVDADIGHFNNSKDDGEDSDVPLSQMNDAEDNGESQVVWFAGRRG</sequence>
<evidence type="ECO:0000256" key="1">
    <source>
        <dbReference type="ARBA" id="ARBA00022737"/>
    </source>
</evidence>
<dbReference type="eggNOG" id="KOG2043">
    <property type="taxonomic scope" value="Eukaryota"/>
</dbReference>
<gene>
    <name evidence="4" type="ORF">THAPSDRAFT_3751</name>
</gene>
<dbReference type="Proteomes" id="UP000001449">
    <property type="component" value="Chromosome 3"/>
</dbReference>
<feature type="region of interest" description="Disordered" evidence="2">
    <location>
        <begin position="26"/>
        <end position="47"/>
    </location>
</feature>
<evidence type="ECO:0000313" key="4">
    <source>
        <dbReference type="EMBL" id="EED93921.1"/>
    </source>
</evidence>
<keyword evidence="1" id="KW-0677">Repeat</keyword>
<dbReference type="InterPro" id="IPR036420">
    <property type="entry name" value="BRCT_dom_sf"/>
</dbReference>
<dbReference type="PANTHER" id="PTHR13561:SF20">
    <property type="entry name" value="DNA TOPOISOMERASE 2-BINDING PROTEIN 1"/>
    <property type="match status" value="1"/>
</dbReference>
<dbReference type="GO" id="GO:0033314">
    <property type="term" value="P:mitotic DNA replication checkpoint signaling"/>
    <property type="evidence" value="ECO:0000318"/>
    <property type="project" value="GO_Central"/>
</dbReference>
<dbReference type="InterPro" id="IPR001357">
    <property type="entry name" value="BRCT_dom"/>
</dbReference>
<dbReference type="SUPFAM" id="SSF52113">
    <property type="entry name" value="BRCT domain"/>
    <property type="match status" value="2"/>
</dbReference>
<dbReference type="KEGG" id="tps:THAPSDRAFT_3751"/>
<accession>B8BYN8</accession>
<feature type="compositionally biased region" description="Polar residues" evidence="2">
    <location>
        <begin position="674"/>
        <end position="685"/>
    </location>
</feature>
<evidence type="ECO:0000256" key="2">
    <source>
        <dbReference type="SAM" id="MobiDB-lite"/>
    </source>
</evidence>
<reference evidence="4 5" key="2">
    <citation type="journal article" date="2008" name="Nature">
        <title>The Phaeodactylum genome reveals the evolutionary history of diatom genomes.</title>
        <authorList>
            <person name="Bowler C."/>
            <person name="Allen A.E."/>
            <person name="Badger J.H."/>
            <person name="Grimwood J."/>
            <person name="Jabbari K."/>
            <person name="Kuo A."/>
            <person name="Maheswari U."/>
            <person name="Martens C."/>
            <person name="Maumus F."/>
            <person name="Otillar R.P."/>
            <person name="Rayko E."/>
            <person name="Salamov A."/>
            <person name="Vandepoele K."/>
            <person name="Beszteri B."/>
            <person name="Gruber A."/>
            <person name="Heijde M."/>
            <person name="Katinka M."/>
            <person name="Mock T."/>
            <person name="Valentin K."/>
            <person name="Verret F."/>
            <person name="Berges J.A."/>
            <person name="Brownlee C."/>
            <person name="Cadoret J.P."/>
            <person name="Chiovitti A."/>
            <person name="Choi C.J."/>
            <person name="Coesel S."/>
            <person name="De Martino A."/>
            <person name="Detter J.C."/>
            <person name="Durkin C."/>
            <person name="Falciatore A."/>
            <person name="Fournet J."/>
            <person name="Haruta M."/>
            <person name="Huysman M.J."/>
            <person name="Jenkins B.D."/>
            <person name="Jiroutova K."/>
            <person name="Jorgensen R.E."/>
            <person name="Joubert Y."/>
            <person name="Kaplan A."/>
            <person name="Kroger N."/>
            <person name="Kroth P.G."/>
            <person name="La Roche J."/>
            <person name="Lindquist E."/>
            <person name="Lommer M."/>
            <person name="Martin-Jezequel V."/>
            <person name="Lopez P.J."/>
            <person name="Lucas S."/>
            <person name="Mangogna M."/>
            <person name="McGinnis K."/>
            <person name="Medlin L.K."/>
            <person name="Montsant A."/>
            <person name="Oudot-Le Secq M.P."/>
            <person name="Napoli C."/>
            <person name="Obornik M."/>
            <person name="Parker M.S."/>
            <person name="Petit J.L."/>
            <person name="Porcel B.M."/>
            <person name="Poulsen N."/>
            <person name="Robison M."/>
            <person name="Rychlewski L."/>
            <person name="Rynearson T.A."/>
            <person name="Schmutz J."/>
            <person name="Shapiro H."/>
            <person name="Siaut M."/>
            <person name="Stanley M."/>
            <person name="Sussman M.R."/>
            <person name="Taylor A.R."/>
            <person name="Vardi A."/>
            <person name="von Dassow P."/>
            <person name="Vyverman W."/>
            <person name="Willis A."/>
            <person name="Wyrwicz L.S."/>
            <person name="Rokhsar D.S."/>
            <person name="Weissenbach J."/>
            <person name="Armbrust E.V."/>
            <person name="Green B.R."/>
            <person name="Van de Peer Y."/>
            <person name="Grigoriev I.V."/>
        </authorList>
    </citation>
    <scope>NUCLEOTIDE SEQUENCE [LARGE SCALE GENOMIC DNA]</scope>
    <source>
        <strain evidence="4 5">CCMP1335</strain>
    </source>
</reference>
<organism evidence="4 5">
    <name type="scientific">Thalassiosira pseudonana</name>
    <name type="common">Marine diatom</name>
    <name type="synonym">Cyclotella nana</name>
    <dbReference type="NCBI Taxonomy" id="35128"/>
    <lineage>
        <taxon>Eukaryota</taxon>
        <taxon>Sar</taxon>
        <taxon>Stramenopiles</taxon>
        <taxon>Ochrophyta</taxon>
        <taxon>Bacillariophyta</taxon>
        <taxon>Coscinodiscophyceae</taxon>
        <taxon>Thalassiosirophycidae</taxon>
        <taxon>Thalassiosirales</taxon>
        <taxon>Thalassiosiraceae</taxon>
        <taxon>Thalassiosira</taxon>
    </lineage>
</organism>
<dbReference type="AlphaFoldDB" id="B8BYN8"/>
<dbReference type="Pfam" id="PF12738">
    <property type="entry name" value="PTCB-BRCT"/>
    <property type="match status" value="2"/>
</dbReference>
<evidence type="ECO:0000313" key="5">
    <source>
        <dbReference type="Proteomes" id="UP000001449"/>
    </source>
</evidence>
<feature type="region of interest" description="Disordered" evidence="2">
    <location>
        <begin position="652"/>
        <end position="685"/>
    </location>
</feature>
<dbReference type="PANTHER" id="PTHR13561">
    <property type="entry name" value="DNA REPLICATION REGULATOR DPB11-RELATED"/>
    <property type="match status" value="1"/>
</dbReference>
<feature type="region of interest" description="Disordered" evidence="2">
    <location>
        <begin position="175"/>
        <end position="199"/>
    </location>
</feature>
<dbReference type="GO" id="GO:0006270">
    <property type="term" value="P:DNA replication initiation"/>
    <property type="evidence" value="ECO:0000318"/>
    <property type="project" value="GO_Central"/>
</dbReference>
<dbReference type="HOGENOM" id="CLU_334809_0_0_1"/>
<dbReference type="PaxDb" id="35128-Thaps3751"/>
<dbReference type="EMBL" id="CM000640">
    <property type="protein sequence ID" value="EED93921.1"/>
    <property type="molecule type" value="Genomic_DNA"/>
</dbReference>
<feature type="domain" description="BRCT" evidence="3">
    <location>
        <begin position="401"/>
        <end position="524"/>
    </location>
</feature>
<dbReference type="GeneID" id="7448860"/>
<feature type="domain" description="BRCT" evidence="3">
    <location>
        <begin position="66"/>
        <end position="163"/>
    </location>
</feature>
<feature type="compositionally biased region" description="Basic and acidic residues" evidence="2">
    <location>
        <begin position="810"/>
        <end position="822"/>
    </location>
</feature>
<dbReference type="PROSITE" id="PS50172">
    <property type="entry name" value="BRCT"/>
    <property type="match status" value="3"/>
</dbReference>
<feature type="domain" description="BRCT" evidence="3">
    <location>
        <begin position="539"/>
        <end position="615"/>
    </location>
</feature>
<dbReference type="GO" id="GO:0007095">
    <property type="term" value="P:mitotic G2 DNA damage checkpoint signaling"/>
    <property type="evidence" value="ECO:0000318"/>
    <property type="project" value="GO_Central"/>
</dbReference>
<feature type="region of interest" description="Disordered" evidence="2">
    <location>
        <begin position="699"/>
        <end position="853"/>
    </location>
</feature>
<protein>
    <recommendedName>
        <fullName evidence="3">BRCT domain-containing protein</fullName>
    </recommendedName>
</protein>